<protein>
    <submittedName>
        <fullName evidence="2">Uncharacterized protein</fullName>
    </submittedName>
</protein>
<evidence type="ECO:0000256" key="1">
    <source>
        <dbReference type="SAM" id="Phobius"/>
    </source>
</evidence>
<accession>A0A7D5M3Y5</accession>
<keyword evidence="1" id="KW-1133">Transmembrane helix</keyword>
<dbReference type="Proteomes" id="UP000509478">
    <property type="component" value="Chromosome"/>
</dbReference>
<keyword evidence="3" id="KW-1185">Reference proteome</keyword>
<dbReference type="RefSeq" id="WP_179371726.1">
    <property type="nucleotide sequence ID" value="NZ_CP026995.1"/>
</dbReference>
<dbReference type="OrthoDB" id="10747at2157"/>
<proteinExistence type="predicted"/>
<organism evidence="2 3">
    <name type="scientific">Nitrosopumilus ureiphilus</name>
    <dbReference type="NCBI Taxonomy" id="1470067"/>
    <lineage>
        <taxon>Archaea</taxon>
        <taxon>Nitrososphaerota</taxon>
        <taxon>Nitrososphaeria</taxon>
        <taxon>Nitrosopumilales</taxon>
        <taxon>Nitrosopumilaceae</taxon>
        <taxon>Nitrosopumilus</taxon>
    </lineage>
</organism>
<sequence length="143" mass="16065">MNKKIIVVPIAIVISIFVINFSSDQSVDENNVVFHVTLADPNLYSNGVFINSFFMDAGQYSFRFVPNGSSPEILSITLNGENFVFSEDFKLEGTLHQTEISEYFTWKYIGQEKILISEKQEISITINPNGKTMGSVSVDILQN</sequence>
<keyword evidence="1" id="KW-0472">Membrane</keyword>
<dbReference type="AlphaFoldDB" id="A0A7D5M3Y5"/>
<dbReference type="EMBL" id="CP026995">
    <property type="protein sequence ID" value="QLH05675.1"/>
    <property type="molecule type" value="Genomic_DNA"/>
</dbReference>
<reference evidence="2 3" key="1">
    <citation type="submission" date="2018-02" db="EMBL/GenBank/DDBJ databases">
        <title>Complete genome of Nitrosopumilus ureaphilus PS0.</title>
        <authorList>
            <person name="Qin W."/>
            <person name="Zheng Y."/>
            <person name="Stahl D.A."/>
        </authorList>
    </citation>
    <scope>NUCLEOTIDE SEQUENCE [LARGE SCALE GENOMIC DNA]</scope>
    <source>
        <strain evidence="2 3">PS0</strain>
    </source>
</reference>
<name>A0A7D5M3Y5_9ARCH</name>
<evidence type="ECO:0000313" key="3">
    <source>
        <dbReference type="Proteomes" id="UP000509478"/>
    </source>
</evidence>
<dbReference type="GeneID" id="56066421"/>
<evidence type="ECO:0000313" key="2">
    <source>
        <dbReference type="EMBL" id="QLH05675.1"/>
    </source>
</evidence>
<dbReference type="KEGG" id="nue:C5F50_00145"/>
<feature type="transmembrane region" description="Helical" evidence="1">
    <location>
        <begin position="5"/>
        <end position="23"/>
    </location>
</feature>
<gene>
    <name evidence="2" type="ORF">C5F50_00145</name>
</gene>
<keyword evidence="1" id="KW-0812">Transmembrane</keyword>